<dbReference type="OrthoDB" id="9757901at2"/>
<dbReference type="GO" id="GO:0008360">
    <property type="term" value="P:regulation of cell shape"/>
    <property type="evidence" value="ECO:0007669"/>
    <property type="project" value="UniProtKB-KW"/>
</dbReference>
<feature type="domain" description="Penicillin-binding protein dimerisation" evidence="12">
    <location>
        <begin position="54"/>
        <end position="290"/>
    </location>
</feature>
<dbReference type="GO" id="GO:0005886">
    <property type="term" value="C:plasma membrane"/>
    <property type="evidence" value="ECO:0007669"/>
    <property type="project" value="UniProtKB-SubCell"/>
</dbReference>
<dbReference type="InterPro" id="IPR001460">
    <property type="entry name" value="PCN-bd_Tpept"/>
</dbReference>
<sequence length="674" mass="74002">MNLPKKGVRTLLLCGVVAAVFTAYVLRLMQMQIVEGEQYKALVQQGSTSEQVVAAARGEILDRYGNPLAVNATGYNIVLDRAFLPVNEQNKIILKLTNLLAASGEGWIDNLPVTRSQPFQYVEGMDDAIARLKSDIGVQPDTSVENVMYWLCERYKISSGFSPEEQRTIAGIRYEMERRGFNYSVQYTFAENISMGTVSKVKERGYDLPGVDVVESTVREYVSGDLAPHEIGFIGPIYAEEYQELKEKGYAPNDTVGKAGIERAFEDELRGRDGKRKITLNQSGDVIDVIQEEPPVPGNTVILTIDSGLQQVALRSLEREILNLQQTAKAGEGKEADSGAVVVIECKTGDVLAAASYPSYDMDTYRTNYASLLNDPRRPLLNRAIQGTYAAGSIYKPSVAVAGLSEGLITPVSTITCGHVYTFYQGYQPTCLGTHGAINVVDALRYSCNIFFYDLGRQLGIENINRYSTQFGLAQPTGIEIPESVGELSSPETKAKHEPQNPWTGGDVIQSAIGQLYNNFTPLQLANYAATLGNRGKRMDVNIVKSIESYTFDETVFTSQPRVAQQVDAPPEAFETVIQGMVKASRVGTAQRYFANYPIDVASKTGTPQTKDYPNATFIAFAPAEDPQIAVAVVIEKGWSGHLGCPQVAKDIFDEYFFSQNRQSALPDYGVLLP</sequence>
<evidence type="ECO:0000256" key="6">
    <source>
        <dbReference type="ARBA" id="ARBA00022960"/>
    </source>
</evidence>
<dbReference type="InterPro" id="IPR050515">
    <property type="entry name" value="Beta-lactam/transpept"/>
</dbReference>
<reference evidence="13 14" key="1">
    <citation type="submission" date="2019-03" db="EMBL/GenBank/DDBJ databases">
        <title>Genomic Encyclopedia of Type Strains, Phase IV (KMG-IV): sequencing the most valuable type-strain genomes for metagenomic binning, comparative biology and taxonomic classification.</title>
        <authorList>
            <person name="Goeker M."/>
        </authorList>
    </citation>
    <scope>NUCLEOTIDE SEQUENCE [LARGE SCALE GENOMIC DNA]</scope>
    <source>
        <strain evidence="13 14">DSM 100433</strain>
    </source>
</reference>
<dbReference type="Proteomes" id="UP000294682">
    <property type="component" value="Unassembled WGS sequence"/>
</dbReference>
<evidence type="ECO:0000256" key="7">
    <source>
        <dbReference type="ARBA" id="ARBA00022984"/>
    </source>
</evidence>
<protein>
    <submittedName>
        <fullName evidence="13">Penicillin-binding protein 2</fullName>
    </submittedName>
</protein>
<dbReference type="SUPFAM" id="SSF56519">
    <property type="entry name" value="Penicillin binding protein dimerisation domain"/>
    <property type="match status" value="1"/>
</dbReference>
<evidence type="ECO:0000313" key="14">
    <source>
        <dbReference type="Proteomes" id="UP000294682"/>
    </source>
</evidence>
<dbReference type="SUPFAM" id="SSF56601">
    <property type="entry name" value="beta-lactamase/transpeptidase-like"/>
    <property type="match status" value="1"/>
</dbReference>
<dbReference type="Pfam" id="PF03717">
    <property type="entry name" value="PBP_dimer"/>
    <property type="match status" value="1"/>
</dbReference>
<evidence type="ECO:0000259" key="11">
    <source>
        <dbReference type="Pfam" id="PF00905"/>
    </source>
</evidence>
<accession>A0A9X8UHG4</accession>
<name>A0A9X8UHG4_9FIRM</name>
<evidence type="ECO:0000256" key="10">
    <source>
        <dbReference type="ARBA" id="ARBA00023316"/>
    </source>
</evidence>
<keyword evidence="14" id="KW-1185">Reference proteome</keyword>
<dbReference type="Gene3D" id="3.90.1310.10">
    <property type="entry name" value="Penicillin-binding protein 2a (Domain 2)"/>
    <property type="match status" value="1"/>
</dbReference>
<dbReference type="Gene3D" id="3.40.710.10">
    <property type="entry name" value="DD-peptidase/beta-lactamase superfamily"/>
    <property type="match status" value="1"/>
</dbReference>
<dbReference type="AlphaFoldDB" id="A0A9X8UHG4"/>
<evidence type="ECO:0000256" key="1">
    <source>
        <dbReference type="ARBA" id="ARBA00004167"/>
    </source>
</evidence>
<evidence type="ECO:0000256" key="2">
    <source>
        <dbReference type="ARBA" id="ARBA00004236"/>
    </source>
</evidence>
<dbReference type="GO" id="GO:0071972">
    <property type="term" value="F:peptidoglycan L,D-transpeptidase activity"/>
    <property type="evidence" value="ECO:0007669"/>
    <property type="project" value="TreeGrafter"/>
</dbReference>
<evidence type="ECO:0000256" key="4">
    <source>
        <dbReference type="ARBA" id="ARBA00022475"/>
    </source>
</evidence>
<evidence type="ECO:0000256" key="9">
    <source>
        <dbReference type="ARBA" id="ARBA00023136"/>
    </source>
</evidence>
<organism evidence="13 14">
    <name type="scientific">Harryflintia acetispora</name>
    <dbReference type="NCBI Taxonomy" id="1849041"/>
    <lineage>
        <taxon>Bacteria</taxon>
        <taxon>Bacillati</taxon>
        <taxon>Bacillota</taxon>
        <taxon>Clostridia</taxon>
        <taxon>Eubacteriales</taxon>
        <taxon>Oscillospiraceae</taxon>
        <taxon>Harryflintia</taxon>
    </lineage>
</organism>
<dbReference type="PANTHER" id="PTHR30627">
    <property type="entry name" value="PEPTIDOGLYCAN D,D-TRANSPEPTIDASE"/>
    <property type="match status" value="1"/>
</dbReference>
<keyword evidence="8" id="KW-1133">Transmembrane helix</keyword>
<dbReference type="InterPro" id="IPR036138">
    <property type="entry name" value="PBP_dimer_sf"/>
</dbReference>
<dbReference type="GO" id="GO:0009252">
    <property type="term" value="P:peptidoglycan biosynthetic process"/>
    <property type="evidence" value="ECO:0007669"/>
    <property type="project" value="UniProtKB-KW"/>
</dbReference>
<evidence type="ECO:0000259" key="12">
    <source>
        <dbReference type="Pfam" id="PF03717"/>
    </source>
</evidence>
<dbReference type="GO" id="GO:0071555">
    <property type="term" value="P:cell wall organization"/>
    <property type="evidence" value="ECO:0007669"/>
    <property type="project" value="UniProtKB-KW"/>
</dbReference>
<comment type="similarity">
    <text evidence="3">Belongs to the transpeptidase family.</text>
</comment>
<evidence type="ECO:0000313" key="13">
    <source>
        <dbReference type="EMBL" id="TCL41341.1"/>
    </source>
</evidence>
<dbReference type="EMBL" id="SLUK01000014">
    <property type="protein sequence ID" value="TCL41341.1"/>
    <property type="molecule type" value="Genomic_DNA"/>
</dbReference>
<keyword evidence="10" id="KW-0961">Cell wall biogenesis/degradation</keyword>
<dbReference type="InterPro" id="IPR005311">
    <property type="entry name" value="PBP_dimer"/>
</dbReference>
<dbReference type="Gene3D" id="1.10.10.1230">
    <property type="entry name" value="Penicillin-binding protein, N-terminal non-catalytic domain, head sub-domain"/>
    <property type="match status" value="1"/>
</dbReference>
<proteinExistence type="inferred from homology"/>
<dbReference type="InterPro" id="IPR012338">
    <property type="entry name" value="Beta-lactam/transpept-like"/>
</dbReference>
<feature type="domain" description="Penicillin-binding protein transpeptidase" evidence="11">
    <location>
        <begin position="339"/>
        <end position="639"/>
    </location>
</feature>
<dbReference type="PANTHER" id="PTHR30627:SF2">
    <property type="entry name" value="PEPTIDOGLYCAN D,D-TRANSPEPTIDASE MRDA"/>
    <property type="match status" value="1"/>
</dbReference>
<evidence type="ECO:0000256" key="8">
    <source>
        <dbReference type="ARBA" id="ARBA00022989"/>
    </source>
</evidence>
<keyword evidence="4" id="KW-1003">Cell membrane</keyword>
<evidence type="ECO:0000256" key="5">
    <source>
        <dbReference type="ARBA" id="ARBA00022692"/>
    </source>
</evidence>
<gene>
    <name evidence="13" type="ORF">EDD78_11446</name>
</gene>
<keyword evidence="5" id="KW-0812">Transmembrane</keyword>
<dbReference type="RefSeq" id="WP_079698547.1">
    <property type="nucleotide sequence ID" value="NZ_SLUK01000014.1"/>
</dbReference>
<evidence type="ECO:0000256" key="3">
    <source>
        <dbReference type="ARBA" id="ARBA00007171"/>
    </source>
</evidence>
<keyword evidence="9" id="KW-0472">Membrane</keyword>
<dbReference type="Pfam" id="PF00905">
    <property type="entry name" value="Transpeptidase"/>
    <property type="match status" value="1"/>
</dbReference>
<dbReference type="GO" id="GO:0008658">
    <property type="term" value="F:penicillin binding"/>
    <property type="evidence" value="ECO:0007669"/>
    <property type="project" value="InterPro"/>
</dbReference>
<comment type="subcellular location">
    <subcellularLocation>
        <location evidence="2">Cell membrane</location>
    </subcellularLocation>
    <subcellularLocation>
        <location evidence="1">Membrane</location>
        <topology evidence="1">Single-pass membrane protein</topology>
    </subcellularLocation>
</comment>
<keyword evidence="6" id="KW-0133">Cell shape</keyword>
<comment type="caution">
    <text evidence="13">The sequence shown here is derived from an EMBL/GenBank/DDBJ whole genome shotgun (WGS) entry which is preliminary data.</text>
</comment>
<keyword evidence="7" id="KW-0573">Peptidoglycan synthesis</keyword>